<name>A0ABX4CH25_FLAHY</name>
<dbReference type="EMBL" id="MUGY01000013">
    <property type="protein sequence ID" value="OXA93649.1"/>
    <property type="molecule type" value="Genomic_DNA"/>
</dbReference>
<protein>
    <recommendedName>
        <fullName evidence="3">Cell wall anchor protein</fullName>
    </recommendedName>
</protein>
<reference evidence="1 2" key="1">
    <citation type="submission" date="2016-11" db="EMBL/GenBank/DDBJ databases">
        <title>Whole genomes of Flavobacteriaceae.</title>
        <authorList>
            <person name="Stine C."/>
            <person name="Li C."/>
            <person name="Tadesse D."/>
        </authorList>
    </citation>
    <scope>NUCLEOTIDE SEQUENCE [LARGE SCALE GENOMIC DNA]</scope>
    <source>
        <strain evidence="1 2">ATCC 29551</strain>
    </source>
</reference>
<evidence type="ECO:0000313" key="2">
    <source>
        <dbReference type="Proteomes" id="UP000198424"/>
    </source>
</evidence>
<evidence type="ECO:0008006" key="3">
    <source>
        <dbReference type="Google" id="ProtNLM"/>
    </source>
</evidence>
<dbReference type="Proteomes" id="UP000198424">
    <property type="component" value="Unassembled WGS sequence"/>
</dbReference>
<keyword evidence="2" id="KW-1185">Reference proteome</keyword>
<accession>A0ABX4CH25</accession>
<gene>
    <name evidence="1" type="ORF">B0A62_12930</name>
</gene>
<sequence>MASILSVQAQTLNPTPSISSPNSADNFKGGYTFSYATAGTPWDGSLISYGGFANNYDSQINSDYLEGKNISFRTRNGDTNIWNPWIELATRGINNFKGDQVVTNGSITSSITNDGGGHINLENPSKTSNGIAKKWTIFNMTGVYGNSLQFWAYDNLGCSTSGGMCNNRFTIMDNGNVGVGTSSPSDKLSVLGGISKLTISGTDGTFDNLIKYGHKSDLESGANNVNRWHGIDATITAGRPDNNKLKFKLYAGGTENKEPIDVMTLVGNGNVGIGTTNPTAKLTVAGDINSREVRVTVEAGADFVFENDYDLPSLNFVESFIKENKHLPQIASAKEMQENGINLSEMNIKLLQKIEEMTLYMIEQNKKILVLEKQNEKFSALERRLEKMENGSK</sequence>
<evidence type="ECO:0000313" key="1">
    <source>
        <dbReference type="EMBL" id="OXA93649.1"/>
    </source>
</evidence>
<proteinExistence type="predicted"/>
<organism evidence="1 2">
    <name type="scientific">Flavobacterium hydatis</name>
    <name type="common">Cytophaga aquatilis</name>
    <dbReference type="NCBI Taxonomy" id="991"/>
    <lineage>
        <taxon>Bacteria</taxon>
        <taxon>Pseudomonadati</taxon>
        <taxon>Bacteroidota</taxon>
        <taxon>Flavobacteriia</taxon>
        <taxon>Flavobacteriales</taxon>
        <taxon>Flavobacteriaceae</taxon>
        <taxon>Flavobacterium</taxon>
    </lineage>
</organism>
<comment type="caution">
    <text evidence="1">The sequence shown here is derived from an EMBL/GenBank/DDBJ whole genome shotgun (WGS) entry which is preliminary data.</text>
</comment>